<evidence type="ECO:0000256" key="2">
    <source>
        <dbReference type="ARBA" id="ARBA00009565"/>
    </source>
</evidence>
<evidence type="ECO:0000313" key="8">
    <source>
        <dbReference type="Proteomes" id="UP000694386"/>
    </source>
</evidence>
<sequence>MGCGNSKISSENVIVLGVIQIIIGIYHVLMWYFLLLLYMGQIKGVFGTYEPLTYKMGTALWGFAFIISGAFTVKSAKRPSRYLLECALSLNILCMIVTIIAASLTIVELANFHSVSYKNYGQAKLGREVSRILLISYPLEFAMALTYAIYSCSHLVSVSYGNSGDLKHWVSSVSGCLFLFQGRRQEESLETVSDAIDGKF</sequence>
<keyword evidence="5 6" id="KW-0472">Membrane</keyword>
<dbReference type="AlphaFoldDB" id="A0A8C2M7M7"/>
<dbReference type="Pfam" id="PF04103">
    <property type="entry name" value="CD20"/>
    <property type="match status" value="1"/>
</dbReference>
<keyword evidence="4 6" id="KW-1133">Transmembrane helix</keyword>
<evidence type="ECO:0000256" key="5">
    <source>
        <dbReference type="ARBA" id="ARBA00023136"/>
    </source>
</evidence>
<accession>A0A8C2M7M7</accession>
<dbReference type="GO" id="GO:0005886">
    <property type="term" value="C:plasma membrane"/>
    <property type="evidence" value="ECO:0007669"/>
    <property type="project" value="TreeGrafter"/>
</dbReference>
<feature type="transmembrane region" description="Helical" evidence="6">
    <location>
        <begin position="132"/>
        <end position="150"/>
    </location>
</feature>
<protein>
    <submittedName>
        <fullName evidence="7">Membrane-spanning 4-domains, subfamily A, member 13</fullName>
    </submittedName>
</protein>
<dbReference type="Ensembl" id="ENSCGRT00001016071.1">
    <property type="protein sequence ID" value="ENSCGRP00001011838.1"/>
    <property type="gene ID" value="ENSCGRG00001013386.1"/>
</dbReference>
<evidence type="ECO:0000256" key="4">
    <source>
        <dbReference type="ARBA" id="ARBA00022989"/>
    </source>
</evidence>
<name>A0A8C2M7M7_CRIGR</name>
<reference evidence="7" key="1">
    <citation type="submission" date="2025-08" db="UniProtKB">
        <authorList>
            <consortium name="Ensembl"/>
        </authorList>
    </citation>
    <scope>IDENTIFICATION</scope>
</reference>
<dbReference type="PANTHER" id="PTHR23320">
    <property type="entry name" value="MEMBRANE-SPANNING 4-DOMAINS SUBFAMILY A MS4A -RELATED"/>
    <property type="match status" value="1"/>
</dbReference>
<dbReference type="InterPro" id="IPR030417">
    <property type="entry name" value="MS4A"/>
</dbReference>
<dbReference type="GO" id="GO:0007166">
    <property type="term" value="P:cell surface receptor signaling pathway"/>
    <property type="evidence" value="ECO:0007669"/>
    <property type="project" value="TreeGrafter"/>
</dbReference>
<dbReference type="Proteomes" id="UP000694386">
    <property type="component" value="Unplaced"/>
</dbReference>
<evidence type="ECO:0000313" key="7">
    <source>
        <dbReference type="Ensembl" id="ENSCGRP00001011838.1"/>
    </source>
</evidence>
<evidence type="ECO:0000256" key="1">
    <source>
        <dbReference type="ARBA" id="ARBA00004141"/>
    </source>
</evidence>
<reference evidence="7" key="2">
    <citation type="submission" date="2025-09" db="UniProtKB">
        <authorList>
            <consortium name="Ensembl"/>
        </authorList>
    </citation>
    <scope>IDENTIFICATION</scope>
</reference>
<evidence type="ECO:0000256" key="6">
    <source>
        <dbReference type="SAM" id="Phobius"/>
    </source>
</evidence>
<proteinExistence type="inferred from homology"/>
<dbReference type="InterPro" id="IPR007237">
    <property type="entry name" value="CD20-like"/>
</dbReference>
<comment type="similarity">
    <text evidence="2">Belongs to the MS4A family.</text>
</comment>
<evidence type="ECO:0000256" key="3">
    <source>
        <dbReference type="ARBA" id="ARBA00022692"/>
    </source>
</evidence>
<organism evidence="7 8">
    <name type="scientific">Cricetulus griseus</name>
    <name type="common">Chinese hamster</name>
    <name type="synonym">Cricetulus barabensis griseus</name>
    <dbReference type="NCBI Taxonomy" id="10029"/>
    <lineage>
        <taxon>Eukaryota</taxon>
        <taxon>Metazoa</taxon>
        <taxon>Chordata</taxon>
        <taxon>Craniata</taxon>
        <taxon>Vertebrata</taxon>
        <taxon>Euteleostomi</taxon>
        <taxon>Mammalia</taxon>
        <taxon>Eutheria</taxon>
        <taxon>Euarchontoglires</taxon>
        <taxon>Glires</taxon>
        <taxon>Rodentia</taxon>
        <taxon>Myomorpha</taxon>
        <taxon>Muroidea</taxon>
        <taxon>Cricetidae</taxon>
        <taxon>Cricetinae</taxon>
        <taxon>Cricetulus</taxon>
    </lineage>
</organism>
<comment type="subcellular location">
    <subcellularLocation>
        <location evidence="1">Membrane</location>
        <topology evidence="1">Multi-pass membrane protein</topology>
    </subcellularLocation>
</comment>
<feature type="transmembrane region" description="Helical" evidence="6">
    <location>
        <begin position="12"/>
        <end position="38"/>
    </location>
</feature>
<feature type="transmembrane region" description="Helical" evidence="6">
    <location>
        <begin position="88"/>
        <end position="112"/>
    </location>
</feature>
<dbReference type="PANTHER" id="PTHR23320:SF42">
    <property type="entry name" value="MEMBRANE-SPANNING 4-DOMAINS SUBFAMILY A MEMBER 13"/>
    <property type="match status" value="1"/>
</dbReference>
<keyword evidence="3 6" id="KW-0812">Transmembrane</keyword>